<organism evidence="1 2">
    <name type="scientific">Zea mays</name>
    <name type="common">Maize</name>
    <dbReference type="NCBI Taxonomy" id="4577"/>
    <lineage>
        <taxon>Eukaryota</taxon>
        <taxon>Viridiplantae</taxon>
        <taxon>Streptophyta</taxon>
        <taxon>Embryophyta</taxon>
        <taxon>Tracheophyta</taxon>
        <taxon>Spermatophyta</taxon>
        <taxon>Magnoliopsida</taxon>
        <taxon>Liliopsida</taxon>
        <taxon>Poales</taxon>
        <taxon>Poaceae</taxon>
        <taxon>PACMAD clade</taxon>
        <taxon>Panicoideae</taxon>
        <taxon>Andropogonodae</taxon>
        <taxon>Andropogoneae</taxon>
        <taxon>Tripsacinae</taxon>
        <taxon>Zea</taxon>
    </lineage>
</organism>
<name>A0A804NAJ1_MAIZE</name>
<evidence type="ECO:0000313" key="1">
    <source>
        <dbReference type="EnsemblPlants" id="Zm00001eb147070_P001"/>
    </source>
</evidence>
<dbReference type="Gramene" id="Zm00001eb147070_T001">
    <property type="protein sequence ID" value="Zm00001eb147070_P001"/>
    <property type="gene ID" value="Zm00001eb147070"/>
</dbReference>
<accession>A0A804NAJ1</accession>
<evidence type="ECO:0000313" key="2">
    <source>
        <dbReference type="Proteomes" id="UP000007305"/>
    </source>
</evidence>
<protein>
    <submittedName>
        <fullName evidence="1">Uncharacterized protein</fullName>
    </submittedName>
</protein>
<dbReference type="AlphaFoldDB" id="A0A804NAJ1"/>
<dbReference type="InParanoid" id="A0A804NAJ1"/>
<keyword evidence="2" id="KW-1185">Reference proteome</keyword>
<reference evidence="1" key="2">
    <citation type="submission" date="2019-07" db="EMBL/GenBank/DDBJ databases">
        <authorList>
            <person name="Seetharam A."/>
            <person name="Woodhouse M."/>
            <person name="Cannon E."/>
        </authorList>
    </citation>
    <scope>NUCLEOTIDE SEQUENCE [LARGE SCALE GENOMIC DNA]</scope>
    <source>
        <strain evidence="1">cv. B73</strain>
    </source>
</reference>
<dbReference type="Proteomes" id="UP000007305">
    <property type="component" value="Chromosome 3"/>
</dbReference>
<proteinExistence type="predicted"/>
<reference evidence="2" key="1">
    <citation type="submission" date="2015-12" db="EMBL/GenBank/DDBJ databases">
        <title>Update maize B73 reference genome by single molecule sequencing technologies.</title>
        <authorList>
            <consortium name="Maize Genome Sequencing Project"/>
            <person name="Ware D."/>
        </authorList>
    </citation>
    <scope>NUCLEOTIDE SEQUENCE [LARGE SCALE GENOMIC DNA]</scope>
    <source>
        <strain evidence="2">cv. B73</strain>
    </source>
</reference>
<sequence>MQFQTLLMLNIQKGPKYFLFLTLIFACQTESILKRNSLTFRLQASQEHISSFQWTTTLLDCNSSITHLMKDHILQSTNTQLSLINIKKQNCTRHTDLSKPAMLPKLLLKMFYPNFTSTHTIFINSYVVTSYS</sequence>
<dbReference type="EnsemblPlants" id="Zm00001eb147070_T001">
    <property type="protein sequence ID" value="Zm00001eb147070_P001"/>
    <property type="gene ID" value="Zm00001eb147070"/>
</dbReference>
<reference evidence="1" key="3">
    <citation type="submission" date="2021-05" db="UniProtKB">
        <authorList>
            <consortium name="EnsemblPlants"/>
        </authorList>
    </citation>
    <scope>IDENTIFICATION</scope>
    <source>
        <strain evidence="1">cv. B73</strain>
    </source>
</reference>